<comment type="caution">
    <text evidence="3">The sequence shown here is derived from an EMBL/GenBank/DDBJ whole genome shotgun (WGS) entry which is preliminary data.</text>
</comment>
<dbReference type="RefSeq" id="WP_200266483.1">
    <property type="nucleotide sequence ID" value="NZ_JAENIJ010000001.1"/>
</dbReference>
<dbReference type="Gene3D" id="2.40.128.110">
    <property type="entry name" value="Lipid/polyisoprenoid-binding, YceI-like"/>
    <property type="match status" value="1"/>
</dbReference>
<dbReference type="PANTHER" id="PTHR34406">
    <property type="entry name" value="PROTEIN YCEI"/>
    <property type="match status" value="1"/>
</dbReference>
<dbReference type="Proteomes" id="UP000603141">
    <property type="component" value="Unassembled WGS sequence"/>
</dbReference>
<dbReference type="Pfam" id="PF04264">
    <property type="entry name" value="YceI"/>
    <property type="match status" value="1"/>
</dbReference>
<keyword evidence="1" id="KW-0732">Signal</keyword>
<sequence length="208" mass="22681">MKFKYLALAATAPVLFASCENPADKTEAAKVAPAVEKADDPAVVGTKYTFTANSEIHFIGSKVTGSHNGGFKTFSGYFTIKDGEPTGLDHKVEITMDSAWADDDKLTTHLKSSDFFDVDQYPKSTFDVTSIKKDSETGYTVAGNLTLHGVTKNISFPATVTRNSESVAIYSKFDINRKDFNIVYAGKADDLIRDEVVVELKMEAKPEA</sequence>
<accession>A0A934VUL2</accession>
<dbReference type="PANTHER" id="PTHR34406:SF1">
    <property type="entry name" value="PROTEIN YCEI"/>
    <property type="match status" value="1"/>
</dbReference>
<dbReference type="InterPro" id="IPR036761">
    <property type="entry name" value="TTHA0802/YceI-like_sf"/>
</dbReference>
<dbReference type="EMBL" id="JAENIJ010000001">
    <property type="protein sequence ID" value="MBK1880868.1"/>
    <property type="molecule type" value="Genomic_DNA"/>
</dbReference>
<dbReference type="AlphaFoldDB" id="A0A934VUL2"/>
<protein>
    <submittedName>
        <fullName evidence="3">YceI family protein</fullName>
    </submittedName>
</protein>
<dbReference type="InterPro" id="IPR007372">
    <property type="entry name" value="Lipid/polyisoprenoid-bd_YceI"/>
</dbReference>
<feature type="signal peptide" evidence="1">
    <location>
        <begin position="1"/>
        <end position="17"/>
    </location>
</feature>
<feature type="chain" id="PRO_5036722769" evidence="1">
    <location>
        <begin position="18"/>
        <end position="208"/>
    </location>
</feature>
<gene>
    <name evidence="3" type="ORF">JIN85_00495</name>
</gene>
<dbReference type="SMART" id="SM00867">
    <property type="entry name" value="YceI"/>
    <property type="match status" value="1"/>
</dbReference>
<dbReference type="SUPFAM" id="SSF101874">
    <property type="entry name" value="YceI-like"/>
    <property type="match status" value="1"/>
</dbReference>
<proteinExistence type="predicted"/>
<dbReference type="PROSITE" id="PS51257">
    <property type="entry name" value="PROKAR_LIPOPROTEIN"/>
    <property type="match status" value="1"/>
</dbReference>
<keyword evidence="4" id="KW-1185">Reference proteome</keyword>
<evidence type="ECO:0000313" key="4">
    <source>
        <dbReference type="Proteomes" id="UP000603141"/>
    </source>
</evidence>
<reference evidence="3" key="1">
    <citation type="submission" date="2021-01" db="EMBL/GenBank/DDBJ databases">
        <title>Modified the classification status of verrucomicrobia.</title>
        <authorList>
            <person name="Feng X."/>
        </authorList>
    </citation>
    <scope>NUCLEOTIDE SEQUENCE</scope>
    <source>
        <strain evidence="3">KCTC 22041</strain>
    </source>
</reference>
<name>A0A934VUL2_9BACT</name>
<evidence type="ECO:0000256" key="1">
    <source>
        <dbReference type="SAM" id="SignalP"/>
    </source>
</evidence>
<organism evidence="3 4">
    <name type="scientific">Luteolibacter pohnpeiensis</name>
    <dbReference type="NCBI Taxonomy" id="454153"/>
    <lineage>
        <taxon>Bacteria</taxon>
        <taxon>Pseudomonadati</taxon>
        <taxon>Verrucomicrobiota</taxon>
        <taxon>Verrucomicrobiia</taxon>
        <taxon>Verrucomicrobiales</taxon>
        <taxon>Verrucomicrobiaceae</taxon>
        <taxon>Luteolibacter</taxon>
    </lineage>
</organism>
<evidence type="ECO:0000313" key="3">
    <source>
        <dbReference type="EMBL" id="MBK1880868.1"/>
    </source>
</evidence>
<evidence type="ECO:0000259" key="2">
    <source>
        <dbReference type="SMART" id="SM00867"/>
    </source>
</evidence>
<feature type="domain" description="Lipid/polyisoprenoid-binding YceI-like" evidence="2">
    <location>
        <begin position="47"/>
        <end position="205"/>
    </location>
</feature>